<feature type="transmembrane region" description="Helical" evidence="1">
    <location>
        <begin position="49"/>
        <end position="67"/>
    </location>
</feature>
<reference evidence="2" key="1">
    <citation type="submission" date="2021-01" db="EMBL/GenBank/DDBJ databases">
        <title>Modified the classification status of verrucomicrobia.</title>
        <authorList>
            <person name="Feng X."/>
        </authorList>
    </citation>
    <scope>NUCLEOTIDE SEQUENCE</scope>
    <source>
        <strain evidence="2">KCTC 22201</strain>
    </source>
</reference>
<dbReference type="AlphaFoldDB" id="A0A934VGI3"/>
<feature type="transmembrane region" description="Helical" evidence="1">
    <location>
        <begin position="20"/>
        <end position="37"/>
    </location>
</feature>
<dbReference type="Proteomes" id="UP000658278">
    <property type="component" value="Unassembled WGS sequence"/>
</dbReference>
<dbReference type="EMBL" id="JAENII010000011">
    <property type="protein sequence ID" value="MBK1828091.1"/>
    <property type="molecule type" value="Genomic_DNA"/>
</dbReference>
<keyword evidence="3" id="KW-1185">Reference proteome</keyword>
<organism evidence="2 3">
    <name type="scientific">Haloferula rosea</name>
    <dbReference type="NCBI Taxonomy" id="490093"/>
    <lineage>
        <taxon>Bacteria</taxon>
        <taxon>Pseudomonadati</taxon>
        <taxon>Verrucomicrobiota</taxon>
        <taxon>Verrucomicrobiia</taxon>
        <taxon>Verrucomicrobiales</taxon>
        <taxon>Verrucomicrobiaceae</taxon>
        <taxon>Haloferula</taxon>
    </lineage>
</organism>
<comment type="caution">
    <text evidence="2">The sequence shown here is derived from an EMBL/GenBank/DDBJ whole genome shotgun (WGS) entry which is preliminary data.</text>
</comment>
<evidence type="ECO:0000313" key="3">
    <source>
        <dbReference type="Proteomes" id="UP000658278"/>
    </source>
</evidence>
<dbReference type="RefSeq" id="WP_200280789.1">
    <property type="nucleotide sequence ID" value="NZ_JAENII010000011.1"/>
</dbReference>
<keyword evidence="1" id="KW-1133">Transmembrane helix</keyword>
<sequence length="127" mass="14315">MRGSLLEQISRSLMFGPEMLLFHAVFVAWIVIFLIHVRKVAARHWTSKVLMSLSMFTGMLAPFHYFLRMLLVTLMLSGSGAVDPTSWIDLQANLTMGCTVVGLTAMIFLGLSTWAWMMPRPADEGRH</sequence>
<protein>
    <submittedName>
        <fullName evidence="2">Uncharacterized protein</fullName>
    </submittedName>
</protein>
<keyword evidence="1" id="KW-0812">Transmembrane</keyword>
<gene>
    <name evidence="2" type="ORF">JIN81_13750</name>
</gene>
<proteinExistence type="predicted"/>
<accession>A0A934VGI3</accession>
<evidence type="ECO:0000313" key="2">
    <source>
        <dbReference type="EMBL" id="MBK1828091.1"/>
    </source>
</evidence>
<name>A0A934VGI3_9BACT</name>
<keyword evidence="1" id="KW-0472">Membrane</keyword>
<feature type="transmembrane region" description="Helical" evidence="1">
    <location>
        <begin position="94"/>
        <end position="117"/>
    </location>
</feature>
<evidence type="ECO:0000256" key="1">
    <source>
        <dbReference type="SAM" id="Phobius"/>
    </source>
</evidence>